<protein>
    <submittedName>
        <fullName evidence="2">Uncharacterized protein</fullName>
    </submittedName>
</protein>
<proteinExistence type="predicted"/>
<sequence>MNDWIILNPDKAVQFAKGAYYAASNMNIITSAFKNTGKLPINGNIFSDEDFSPSFVTDEPPQSLKATTGSAENSAKSYTNEEPPLDLLIPQAGSSILNEPQHASSTSNEADGVPSDTEIFRVRTSADPLISLEAVRQFPKTLPRKPIEKRRKVKTMIITENPERDRLLSENVMNILNKKTPKTEKLSLKHVKQILKGNLTNKESNKTKNNEKAKKKKTDTK</sequence>
<comment type="caution">
    <text evidence="2">The sequence shown here is derived from an EMBL/GenBank/DDBJ whole genome shotgun (WGS) entry which is preliminary data.</text>
</comment>
<reference evidence="2 3" key="1">
    <citation type="journal article" date="2021" name="BMC Biol.">
        <title>Horizontally acquired antibacterial genes associated with adaptive radiation of ladybird beetles.</title>
        <authorList>
            <person name="Li H.S."/>
            <person name="Tang X.F."/>
            <person name="Huang Y.H."/>
            <person name="Xu Z.Y."/>
            <person name="Chen M.L."/>
            <person name="Du X.Y."/>
            <person name="Qiu B.Y."/>
            <person name="Chen P.T."/>
            <person name="Zhang W."/>
            <person name="Slipinski A."/>
            <person name="Escalona H.E."/>
            <person name="Waterhouse R.M."/>
            <person name="Zwick A."/>
            <person name="Pang H."/>
        </authorList>
    </citation>
    <scope>NUCLEOTIDE SEQUENCE [LARGE SCALE GENOMIC DNA]</scope>
    <source>
        <strain evidence="2">SYSU2018</strain>
    </source>
</reference>
<feature type="region of interest" description="Disordered" evidence="1">
    <location>
        <begin position="52"/>
        <end position="85"/>
    </location>
</feature>
<feature type="region of interest" description="Disordered" evidence="1">
    <location>
        <begin position="196"/>
        <end position="221"/>
    </location>
</feature>
<evidence type="ECO:0000256" key="1">
    <source>
        <dbReference type="SAM" id="MobiDB-lite"/>
    </source>
</evidence>
<evidence type="ECO:0000313" key="3">
    <source>
        <dbReference type="Proteomes" id="UP001516400"/>
    </source>
</evidence>
<organism evidence="2 3">
    <name type="scientific">Cryptolaemus montrouzieri</name>
    <dbReference type="NCBI Taxonomy" id="559131"/>
    <lineage>
        <taxon>Eukaryota</taxon>
        <taxon>Metazoa</taxon>
        <taxon>Ecdysozoa</taxon>
        <taxon>Arthropoda</taxon>
        <taxon>Hexapoda</taxon>
        <taxon>Insecta</taxon>
        <taxon>Pterygota</taxon>
        <taxon>Neoptera</taxon>
        <taxon>Endopterygota</taxon>
        <taxon>Coleoptera</taxon>
        <taxon>Polyphaga</taxon>
        <taxon>Cucujiformia</taxon>
        <taxon>Coccinelloidea</taxon>
        <taxon>Coccinellidae</taxon>
        <taxon>Scymninae</taxon>
        <taxon>Scymnini</taxon>
        <taxon>Cryptolaemus</taxon>
    </lineage>
</organism>
<evidence type="ECO:0000313" key="2">
    <source>
        <dbReference type="EMBL" id="KAL3279965.1"/>
    </source>
</evidence>
<gene>
    <name evidence="2" type="ORF">HHI36_017470</name>
</gene>
<feature type="compositionally biased region" description="Basic and acidic residues" evidence="1">
    <location>
        <begin position="203"/>
        <end position="212"/>
    </location>
</feature>
<dbReference type="Proteomes" id="UP001516400">
    <property type="component" value="Unassembled WGS sequence"/>
</dbReference>
<dbReference type="EMBL" id="JABFTP020000124">
    <property type="protein sequence ID" value="KAL3279965.1"/>
    <property type="molecule type" value="Genomic_DNA"/>
</dbReference>
<name>A0ABD2NNS4_9CUCU</name>
<keyword evidence="3" id="KW-1185">Reference proteome</keyword>
<dbReference type="AlphaFoldDB" id="A0ABD2NNS4"/>
<accession>A0ABD2NNS4</accession>
<feature type="compositionally biased region" description="Polar residues" evidence="1">
    <location>
        <begin position="64"/>
        <end position="80"/>
    </location>
</feature>